<dbReference type="InterPro" id="IPR001296">
    <property type="entry name" value="Glyco_trans_1"/>
</dbReference>
<feature type="transmembrane region" description="Helical" evidence="1">
    <location>
        <begin position="92"/>
        <end position="110"/>
    </location>
</feature>
<dbReference type="Pfam" id="PF13579">
    <property type="entry name" value="Glyco_trans_4_4"/>
    <property type="match status" value="1"/>
</dbReference>
<dbReference type="CDD" id="cd03801">
    <property type="entry name" value="GT4_PimA-like"/>
    <property type="match status" value="2"/>
</dbReference>
<evidence type="ECO:0000259" key="3">
    <source>
        <dbReference type="Pfam" id="PF13579"/>
    </source>
</evidence>
<evidence type="ECO:0000313" key="4">
    <source>
        <dbReference type="EMBL" id="OGG71915.1"/>
    </source>
</evidence>
<evidence type="ECO:0000313" key="5">
    <source>
        <dbReference type="Proteomes" id="UP000179115"/>
    </source>
</evidence>
<keyword evidence="1" id="KW-1133">Transmembrane helix</keyword>
<dbReference type="InterPro" id="IPR050194">
    <property type="entry name" value="Glycosyltransferase_grp1"/>
</dbReference>
<feature type="domain" description="Glycosyltransferase subfamily 4-like N-terminal" evidence="3">
    <location>
        <begin position="16"/>
        <end position="177"/>
    </location>
</feature>
<dbReference type="STRING" id="1798508.A3A35_02360"/>
<keyword evidence="1" id="KW-0472">Membrane</keyword>
<feature type="transmembrane region" description="Helical" evidence="1">
    <location>
        <begin position="63"/>
        <end position="80"/>
    </location>
</feature>
<accession>A0A1F6EE35</accession>
<dbReference type="InterPro" id="IPR028098">
    <property type="entry name" value="Glyco_trans_4-like_N"/>
</dbReference>
<dbReference type="SUPFAM" id="SSF53756">
    <property type="entry name" value="UDP-Glycosyltransferase/glycogen phosphorylase"/>
    <property type="match status" value="2"/>
</dbReference>
<dbReference type="PANTHER" id="PTHR45947">
    <property type="entry name" value="SULFOQUINOVOSYL TRANSFERASE SQD2"/>
    <property type="match status" value="1"/>
</dbReference>
<sequence length="753" mass="83813">MKRILIFSLAYHPLIGGAEIAVQEITNRILPSDIVFDLITLRFNQKHSQIEKVGNVTVHRIRWGNYFGKILFPILAAWYARALNRQKRFDGMWAMMTYMVLPVVLTRFFGVRLPYLITLQDGDSPRHVFGRLRILPFLPLIRYGFRHAAAVQCISTYLAGWAKRMGFPGTVAIVPNGATITRFASAVATKKVTKKAGATLLITVSRLVEKNGVDLVIHALPKLPETVQLLIVGGGPLEMKLKGMAAELGVSNRVEFVGEVTNTFLPPYLKAADIFVRPSRSEGMGIAFIEAFAAGLPVIAPAVGGIVDFLKHQETGLLCRAEDPDSIAEQVKLLMRDSTLRARIVANASKLAATQYDWNRIAVEMHEKAFAPLFAKKKPARPIRVLIATPLFPPDIGGPATYSKLLLDHLPTRGFSVTVVRFGAVRKLPKILRHLAYFFLLLIRGIHTDIVYAQDPVSVGLPALIASKALRKRFLLRTGGDYAWEQGVQRFGVTDSLDLFAQKKQEYGMFVGILKRVQYFTASRAERVVVPSRYLKTIVTAWGVPEKKIIPIYSVFEPPHLSGNRAVLRGILKFEGQLIISVGRLVPWKGFHALIKAMPLILRSYPKARLFIIGEGPQEKELLEVIAKHHLEGSVILSGGVLHEVLMRYLEAADIFVLNTRYEGFSHQLLEAMAVGVPVVTTRSGGNAELVAHEKEGLIVRPDDTVALTLAIERLLHDESLRERLIAGAREKSRQFGIEKMLDELVPIMNKEV</sequence>
<name>A0A1F6EE35_9BACT</name>
<keyword evidence="1" id="KW-0812">Transmembrane</keyword>
<organism evidence="4 5">
    <name type="scientific">Candidatus Kaiserbacteria bacterium RIFCSPLOWO2_01_FULL_51_21</name>
    <dbReference type="NCBI Taxonomy" id="1798508"/>
    <lineage>
        <taxon>Bacteria</taxon>
        <taxon>Candidatus Kaiseribacteriota</taxon>
    </lineage>
</organism>
<dbReference type="Gene3D" id="3.40.50.2000">
    <property type="entry name" value="Glycogen Phosphorylase B"/>
    <property type="match status" value="4"/>
</dbReference>
<comment type="caution">
    <text evidence="4">The sequence shown here is derived from an EMBL/GenBank/DDBJ whole genome shotgun (WGS) entry which is preliminary data.</text>
</comment>
<protein>
    <recommendedName>
        <fullName evidence="6">Glycosyl transferase family 1 domain-containing protein</fullName>
    </recommendedName>
</protein>
<evidence type="ECO:0000259" key="2">
    <source>
        <dbReference type="Pfam" id="PF00534"/>
    </source>
</evidence>
<dbReference type="PANTHER" id="PTHR45947:SF3">
    <property type="entry name" value="SULFOQUINOVOSYL TRANSFERASE SQD2"/>
    <property type="match status" value="1"/>
</dbReference>
<evidence type="ECO:0008006" key="6">
    <source>
        <dbReference type="Google" id="ProtNLM"/>
    </source>
</evidence>
<feature type="domain" description="Glycosyl transferase family 1" evidence="2">
    <location>
        <begin position="577"/>
        <end position="731"/>
    </location>
</feature>
<proteinExistence type="predicted"/>
<gene>
    <name evidence="4" type="ORF">A3A35_02360</name>
</gene>
<dbReference type="Proteomes" id="UP000179115">
    <property type="component" value="Unassembled WGS sequence"/>
</dbReference>
<dbReference type="EMBL" id="MFLV01000005">
    <property type="protein sequence ID" value="OGG71915.1"/>
    <property type="molecule type" value="Genomic_DNA"/>
</dbReference>
<reference evidence="4 5" key="1">
    <citation type="journal article" date="2016" name="Nat. Commun.">
        <title>Thousands of microbial genomes shed light on interconnected biogeochemical processes in an aquifer system.</title>
        <authorList>
            <person name="Anantharaman K."/>
            <person name="Brown C.T."/>
            <person name="Hug L.A."/>
            <person name="Sharon I."/>
            <person name="Castelle C.J."/>
            <person name="Probst A.J."/>
            <person name="Thomas B.C."/>
            <person name="Singh A."/>
            <person name="Wilkins M.J."/>
            <person name="Karaoz U."/>
            <person name="Brodie E.L."/>
            <person name="Williams K.H."/>
            <person name="Hubbard S.S."/>
            <person name="Banfield J.F."/>
        </authorList>
    </citation>
    <scope>NUCLEOTIDE SEQUENCE [LARGE SCALE GENOMIC DNA]</scope>
</reference>
<feature type="domain" description="Glycosyl transferase family 1" evidence="2">
    <location>
        <begin position="190"/>
        <end position="350"/>
    </location>
</feature>
<evidence type="ECO:0000256" key="1">
    <source>
        <dbReference type="SAM" id="Phobius"/>
    </source>
</evidence>
<dbReference type="AlphaFoldDB" id="A0A1F6EE35"/>
<dbReference type="Pfam" id="PF00534">
    <property type="entry name" value="Glycos_transf_1"/>
    <property type="match status" value="2"/>
</dbReference>
<dbReference type="GO" id="GO:0016757">
    <property type="term" value="F:glycosyltransferase activity"/>
    <property type="evidence" value="ECO:0007669"/>
    <property type="project" value="InterPro"/>
</dbReference>